<evidence type="ECO:0000313" key="2">
    <source>
        <dbReference type="Proteomes" id="UP000054166"/>
    </source>
</evidence>
<accession>A0A0C3GB70</accession>
<reference evidence="2" key="2">
    <citation type="submission" date="2015-01" db="EMBL/GenBank/DDBJ databases">
        <title>Evolutionary Origins and Diversification of the Mycorrhizal Mutualists.</title>
        <authorList>
            <consortium name="DOE Joint Genome Institute"/>
            <consortium name="Mycorrhizal Genomics Consortium"/>
            <person name="Kohler A."/>
            <person name="Kuo A."/>
            <person name="Nagy L.G."/>
            <person name="Floudas D."/>
            <person name="Copeland A."/>
            <person name="Barry K.W."/>
            <person name="Cichocki N."/>
            <person name="Veneault-Fourrey C."/>
            <person name="LaButti K."/>
            <person name="Lindquist E.A."/>
            <person name="Lipzen A."/>
            <person name="Lundell T."/>
            <person name="Morin E."/>
            <person name="Murat C."/>
            <person name="Riley R."/>
            <person name="Ohm R."/>
            <person name="Sun H."/>
            <person name="Tunlid A."/>
            <person name="Henrissat B."/>
            <person name="Grigoriev I.V."/>
            <person name="Hibbett D.S."/>
            <person name="Martin F."/>
        </authorList>
    </citation>
    <scope>NUCLEOTIDE SEQUENCE [LARGE SCALE GENOMIC DNA]</scope>
    <source>
        <strain evidence="2">F 1598</strain>
    </source>
</reference>
<evidence type="ECO:0000313" key="1">
    <source>
        <dbReference type="EMBL" id="KIM88969.1"/>
    </source>
</evidence>
<dbReference type="AlphaFoldDB" id="A0A0C3GB70"/>
<dbReference type="HOGENOM" id="CLU_983750_0_0_1"/>
<reference evidence="1 2" key="1">
    <citation type="submission" date="2014-04" db="EMBL/GenBank/DDBJ databases">
        <authorList>
            <consortium name="DOE Joint Genome Institute"/>
            <person name="Kuo A."/>
            <person name="Tarkka M."/>
            <person name="Buscot F."/>
            <person name="Kohler A."/>
            <person name="Nagy L.G."/>
            <person name="Floudas D."/>
            <person name="Copeland A."/>
            <person name="Barry K.W."/>
            <person name="Cichocki N."/>
            <person name="Veneault-Fourrey C."/>
            <person name="LaButti K."/>
            <person name="Lindquist E.A."/>
            <person name="Lipzen A."/>
            <person name="Lundell T."/>
            <person name="Morin E."/>
            <person name="Murat C."/>
            <person name="Sun H."/>
            <person name="Tunlid A."/>
            <person name="Henrissat B."/>
            <person name="Grigoriev I.V."/>
            <person name="Hibbett D.S."/>
            <person name="Martin F."/>
            <person name="Nordberg H.P."/>
            <person name="Cantor M.N."/>
            <person name="Hua S.X."/>
        </authorList>
    </citation>
    <scope>NUCLEOTIDE SEQUENCE [LARGE SCALE GENOMIC DNA]</scope>
    <source>
        <strain evidence="1 2">F 1598</strain>
    </source>
</reference>
<gene>
    <name evidence="1" type="ORF">PILCRDRAFT_246408</name>
</gene>
<protein>
    <submittedName>
        <fullName evidence="1">Uncharacterized protein</fullName>
    </submittedName>
</protein>
<dbReference type="EMBL" id="KN832976">
    <property type="protein sequence ID" value="KIM88969.1"/>
    <property type="molecule type" value="Genomic_DNA"/>
</dbReference>
<dbReference type="Proteomes" id="UP000054166">
    <property type="component" value="Unassembled WGS sequence"/>
</dbReference>
<organism evidence="1 2">
    <name type="scientific">Piloderma croceum (strain F 1598)</name>
    <dbReference type="NCBI Taxonomy" id="765440"/>
    <lineage>
        <taxon>Eukaryota</taxon>
        <taxon>Fungi</taxon>
        <taxon>Dikarya</taxon>
        <taxon>Basidiomycota</taxon>
        <taxon>Agaricomycotina</taxon>
        <taxon>Agaricomycetes</taxon>
        <taxon>Agaricomycetidae</taxon>
        <taxon>Atheliales</taxon>
        <taxon>Atheliaceae</taxon>
        <taxon>Piloderma</taxon>
    </lineage>
</organism>
<name>A0A0C3GB70_PILCF</name>
<dbReference type="InParanoid" id="A0A0C3GB70"/>
<keyword evidence="2" id="KW-1185">Reference proteome</keyword>
<dbReference type="OrthoDB" id="3249986at2759"/>
<sequence length="295" mass="33259">MSSSRLVVPPSILMHASLAYLSPEFQTFTFIIRHHSNNTLLIHPESVNALHASSSTTLNSLPPEVLLTIQYHLPGLIYHLSTLSDRALASYESSISSLLCTNCQEYNNEVYGPIFWDWPHFSGPCHCESVGKNCGTPSAEPITQRINTDLHPKQFRNPHHWLEVHLSKRVMTTRPWLCARMRKGEIAVWDLMAYVLHDFGCGVCDEDGATLLRSTDFDGRNVYIFPLRCGNEGLENIKEQRTLSPEITAIIGRVYSDLGLRFKYDDVDVGREEDGRSFRACVAGKSPELQSMSSF</sequence>
<proteinExistence type="predicted"/>